<sequence>MHLLTADRGLVLGDFQGTELWSSEPFSGTVSSVVFNDTGNFMIFGSNSTLLWDSFSNPTDTLLPTQTMELGGTLFSRHTETNFTKGRFQLRFLNNGNLVLNARNILTNNAYASYYTKNTFDDAISQGYQVRFTTTGYVNIVRRNGTIVELTTNRAISSTGYYHRVTLNFDGVLVQYYHPKAFTGTSVWTAVWQIPDNICNNVEVPGSGACGFNSVCSLDDSRRPDCRCPESYSLLDPNDKHGSCKPNFTQSCDDYSCNEDLYDILELTDTDWPLSDYEELKPISVLESVEDPEFGDKAILTDWVWDCFQEGRIVDLVKSDEDILSEWGKSAAIAMFVDSKC</sequence>
<evidence type="ECO:0000313" key="4">
    <source>
        <dbReference type="EMBL" id="KAF1002788.1"/>
    </source>
</evidence>
<dbReference type="InterPro" id="IPR051343">
    <property type="entry name" value="G-type_lectin_kinases/EP1-like"/>
</dbReference>
<organism evidence="4 5">
    <name type="scientific">Apium graveolens</name>
    <name type="common">Celery</name>
    <dbReference type="NCBI Taxonomy" id="4045"/>
    <lineage>
        <taxon>Eukaryota</taxon>
        <taxon>Viridiplantae</taxon>
        <taxon>Streptophyta</taxon>
        <taxon>Embryophyta</taxon>
        <taxon>Tracheophyta</taxon>
        <taxon>Spermatophyta</taxon>
        <taxon>Magnoliopsida</taxon>
        <taxon>eudicotyledons</taxon>
        <taxon>Gunneridae</taxon>
        <taxon>Pentapetalae</taxon>
        <taxon>asterids</taxon>
        <taxon>campanulids</taxon>
        <taxon>Apiales</taxon>
        <taxon>Apiaceae</taxon>
        <taxon>Apioideae</taxon>
        <taxon>apioid superclade</taxon>
        <taxon>Apieae</taxon>
        <taxon>Apium</taxon>
    </lineage>
</organism>
<dbReference type="Gene3D" id="2.90.10.10">
    <property type="entry name" value="Bulb-type lectin domain"/>
    <property type="match status" value="2"/>
</dbReference>
<evidence type="ECO:0000259" key="3">
    <source>
        <dbReference type="Pfam" id="PF01453"/>
    </source>
</evidence>
<proteinExistence type="predicted"/>
<evidence type="ECO:0000256" key="2">
    <source>
        <dbReference type="ARBA" id="ARBA00023180"/>
    </source>
</evidence>
<dbReference type="SUPFAM" id="SSF51110">
    <property type="entry name" value="alpha-D-mannose-specific plant lectins"/>
    <property type="match status" value="1"/>
</dbReference>
<dbReference type="PANTHER" id="PTHR47976:SF15">
    <property type="entry name" value="G-TYPE LECTIN S-RECEPTOR-LIKE SERINE_THREONINE-PROTEIN KINASE RLK1"/>
    <property type="match status" value="1"/>
</dbReference>
<dbReference type="Proteomes" id="UP000593563">
    <property type="component" value="Unassembled WGS sequence"/>
</dbReference>
<name>A0A6L5BBB6_APIGR</name>
<keyword evidence="2" id="KW-0325">Glycoprotein</keyword>
<dbReference type="Pfam" id="PF01453">
    <property type="entry name" value="B_lectin"/>
    <property type="match status" value="1"/>
</dbReference>
<reference evidence="4" key="1">
    <citation type="submission" date="2020-01" db="EMBL/GenBank/DDBJ databases">
        <title>The Celery Genome Sequence Reveals Sequential Paleo-tetraploidization, Resistance Gene Elimination, Karyotype Evolution, and Functional Innovation in Apiales.</title>
        <authorList>
            <person name="Song X."/>
        </authorList>
    </citation>
    <scope>NUCLEOTIDE SEQUENCE</scope>
    <source>
        <tissue evidence="4">Leaf</tissue>
    </source>
</reference>
<evidence type="ECO:0000313" key="5">
    <source>
        <dbReference type="Proteomes" id="UP000593563"/>
    </source>
</evidence>
<dbReference type="InterPro" id="IPR036426">
    <property type="entry name" value="Bulb-type_lectin_dom_sf"/>
</dbReference>
<dbReference type="InterPro" id="IPR001480">
    <property type="entry name" value="Bulb-type_lectin_dom"/>
</dbReference>
<protein>
    <recommendedName>
        <fullName evidence="3">Bulb-type lectin domain-containing protein</fullName>
    </recommendedName>
</protein>
<feature type="domain" description="Bulb-type lectin" evidence="3">
    <location>
        <begin position="6"/>
        <end position="69"/>
    </location>
</feature>
<gene>
    <name evidence="4" type="ORF">AG4045_004902</name>
</gene>
<dbReference type="AlphaFoldDB" id="A0A6L5BBB6"/>
<keyword evidence="1" id="KW-0732">Signal</keyword>
<evidence type="ECO:0000256" key="1">
    <source>
        <dbReference type="ARBA" id="ARBA00022729"/>
    </source>
</evidence>
<dbReference type="PANTHER" id="PTHR47976">
    <property type="entry name" value="G-TYPE LECTIN S-RECEPTOR-LIKE SERINE/THREONINE-PROTEIN KINASE SD2-5"/>
    <property type="match status" value="1"/>
</dbReference>
<comment type="caution">
    <text evidence="4">The sequence shown here is derived from an EMBL/GenBank/DDBJ whole genome shotgun (WGS) entry which is preliminary data.</text>
</comment>
<accession>A0A6L5BBB6</accession>
<dbReference type="EMBL" id="WRXP01000379">
    <property type="protein sequence ID" value="KAF1002788.1"/>
    <property type="molecule type" value="Genomic_DNA"/>
</dbReference>
<keyword evidence="5" id="KW-1185">Reference proteome</keyword>